<feature type="compositionally biased region" description="Basic and acidic residues" evidence="1">
    <location>
        <begin position="88"/>
        <end position="113"/>
    </location>
</feature>
<feature type="region of interest" description="Disordered" evidence="1">
    <location>
        <begin position="272"/>
        <end position="347"/>
    </location>
</feature>
<accession>A0A7J6CIW1</accession>
<sequence>MKLDGDIDPPTRESPRPAHSRVSTPRPQHNRTHPKQQHCPPADKHFQDTVSSKTLSLDTRRVFTRGKMHSGNLEKVGSLRKRTLSRGMSEDESLRHIIRDAEESSRHLSRSDSRYGSLKRGQRQESHSEDDLFSENIKMIELRASYEDCLQEVRTLELQQEALLFQVDCLQDALEGTEEMLAETQRDNRNLTMELEREREMRRKSEDMLASLKQELERLREERSSEPVWLQAAPEGTSVGRDEQTLAHSEGTSVDVNTSQLLQLKKAVSQTLNPSVFHSQKPDAQGGDDNDESSGYEDAPSEFSPSPSTPDTQPDGALLDSEAEEGGDGMSDSESGLSKSSDSCALS</sequence>
<reference evidence="2 3" key="1">
    <citation type="submission" date="2020-04" db="EMBL/GenBank/DDBJ databases">
        <title>Chromosome-level genome assembly of a cyprinid fish Onychostoma macrolepis by integration of Nanopore Sequencing, Bionano and Hi-C technology.</title>
        <authorList>
            <person name="Wang D."/>
        </authorList>
    </citation>
    <scope>NUCLEOTIDE SEQUENCE [LARGE SCALE GENOMIC DNA]</scope>
    <source>
        <strain evidence="2">SWU-2019</strain>
        <tissue evidence="2">Muscle</tissue>
    </source>
</reference>
<dbReference type="AlphaFoldDB" id="A0A7J6CIW1"/>
<gene>
    <name evidence="2" type="ORF">G5714_011554</name>
</gene>
<dbReference type="Gene3D" id="1.20.5.4090">
    <property type="match status" value="1"/>
</dbReference>
<protein>
    <submittedName>
        <fullName evidence="2">Uncharacterized protein</fullName>
    </submittedName>
</protein>
<evidence type="ECO:0000256" key="1">
    <source>
        <dbReference type="SAM" id="MobiDB-lite"/>
    </source>
</evidence>
<feature type="region of interest" description="Disordered" evidence="1">
    <location>
        <begin position="217"/>
        <end position="254"/>
    </location>
</feature>
<dbReference type="Proteomes" id="UP000579812">
    <property type="component" value="Unassembled WGS sequence"/>
</dbReference>
<feature type="region of interest" description="Disordered" evidence="1">
    <location>
        <begin position="1"/>
        <end position="130"/>
    </location>
</feature>
<feature type="compositionally biased region" description="Polar residues" evidence="1">
    <location>
        <begin position="48"/>
        <end position="57"/>
    </location>
</feature>
<evidence type="ECO:0000313" key="2">
    <source>
        <dbReference type="EMBL" id="KAF4107190.1"/>
    </source>
</evidence>
<keyword evidence="3" id="KW-1185">Reference proteome</keyword>
<feature type="compositionally biased region" description="Basic and acidic residues" evidence="1">
    <location>
        <begin position="1"/>
        <end position="16"/>
    </location>
</feature>
<name>A0A7J6CIW1_9TELE</name>
<dbReference type="EMBL" id="JAAMOB010000011">
    <property type="protein sequence ID" value="KAF4107190.1"/>
    <property type="molecule type" value="Genomic_DNA"/>
</dbReference>
<proteinExistence type="predicted"/>
<organism evidence="2 3">
    <name type="scientific">Onychostoma macrolepis</name>
    <dbReference type="NCBI Taxonomy" id="369639"/>
    <lineage>
        <taxon>Eukaryota</taxon>
        <taxon>Metazoa</taxon>
        <taxon>Chordata</taxon>
        <taxon>Craniata</taxon>
        <taxon>Vertebrata</taxon>
        <taxon>Euteleostomi</taxon>
        <taxon>Actinopterygii</taxon>
        <taxon>Neopterygii</taxon>
        <taxon>Teleostei</taxon>
        <taxon>Ostariophysi</taxon>
        <taxon>Cypriniformes</taxon>
        <taxon>Cyprinidae</taxon>
        <taxon>Acrossocheilinae</taxon>
        <taxon>Onychostoma</taxon>
    </lineage>
</organism>
<evidence type="ECO:0000313" key="3">
    <source>
        <dbReference type="Proteomes" id="UP000579812"/>
    </source>
</evidence>
<feature type="compositionally biased region" description="Low complexity" evidence="1">
    <location>
        <begin position="304"/>
        <end position="315"/>
    </location>
</feature>
<comment type="caution">
    <text evidence="2">The sequence shown here is derived from an EMBL/GenBank/DDBJ whole genome shotgun (WGS) entry which is preliminary data.</text>
</comment>
<feature type="compositionally biased region" description="Acidic residues" evidence="1">
    <location>
        <begin position="286"/>
        <end position="295"/>
    </location>
</feature>
<feature type="compositionally biased region" description="Low complexity" evidence="1">
    <location>
        <begin position="330"/>
        <end position="347"/>
    </location>
</feature>